<sequence>MPDSAGTAELEDRLRDVRERLHAPPDDAEDLLKLLNARLYEWERGWILRSYLLDDCLDRGWNAVGLVIRFSLRELIEQYHHATNSHFEEINHDQNTFEDHANHTSMDRSTSWKTRHLPVPHEQREDGVSRCHSTGGRGTARPGAASRGDASTAPTASRKQPAAKPQQQPVVTSEVRSLCMCFS</sequence>
<name>A0A8T0PS31_PANVG</name>
<protein>
    <submittedName>
        <fullName evidence="2">Uncharacterized protein</fullName>
    </submittedName>
</protein>
<accession>A0A8T0PS31</accession>
<feature type="region of interest" description="Disordered" evidence="1">
    <location>
        <begin position="99"/>
        <end position="172"/>
    </location>
</feature>
<organism evidence="2 3">
    <name type="scientific">Panicum virgatum</name>
    <name type="common">Blackwell switchgrass</name>
    <dbReference type="NCBI Taxonomy" id="38727"/>
    <lineage>
        <taxon>Eukaryota</taxon>
        <taxon>Viridiplantae</taxon>
        <taxon>Streptophyta</taxon>
        <taxon>Embryophyta</taxon>
        <taxon>Tracheophyta</taxon>
        <taxon>Spermatophyta</taxon>
        <taxon>Magnoliopsida</taxon>
        <taxon>Liliopsida</taxon>
        <taxon>Poales</taxon>
        <taxon>Poaceae</taxon>
        <taxon>PACMAD clade</taxon>
        <taxon>Panicoideae</taxon>
        <taxon>Panicodae</taxon>
        <taxon>Paniceae</taxon>
        <taxon>Panicinae</taxon>
        <taxon>Panicum</taxon>
        <taxon>Panicum sect. Hiantes</taxon>
    </lineage>
</organism>
<evidence type="ECO:0000313" key="3">
    <source>
        <dbReference type="Proteomes" id="UP000823388"/>
    </source>
</evidence>
<keyword evidence="3" id="KW-1185">Reference proteome</keyword>
<dbReference type="EMBL" id="CM029051">
    <property type="protein sequence ID" value="KAG2563319.1"/>
    <property type="molecule type" value="Genomic_DNA"/>
</dbReference>
<comment type="caution">
    <text evidence="2">The sequence shown here is derived from an EMBL/GenBank/DDBJ whole genome shotgun (WGS) entry which is preliminary data.</text>
</comment>
<reference evidence="2" key="1">
    <citation type="submission" date="2020-05" db="EMBL/GenBank/DDBJ databases">
        <title>WGS assembly of Panicum virgatum.</title>
        <authorList>
            <person name="Lovell J.T."/>
            <person name="Jenkins J."/>
            <person name="Shu S."/>
            <person name="Juenger T.E."/>
            <person name="Schmutz J."/>
        </authorList>
    </citation>
    <scope>NUCLEOTIDE SEQUENCE</scope>
    <source>
        <strain evidence="2">AP13</strain>
    </source>
</reference>
<dbReference type="Proteomes" id="UP000823388">
    <property type="component" value="Chromosome 8K"/>
</dbReference>
<dbReference type="AlphaFoldDB" id="A0A8T0PS31"/>
<feature type="compositionally biased region" description="Low complexity" evidence="1">
    <location>
        <begin position="139"/>
        <end position="148"/>
    </location>
</feature>
<gene>
    <name evidence="2" type="ORF">PVAP13_8KG318900</name>
</gene>
<feature type="compositionally biased region" description="Basic and acidic residues" evidence="1">
    <location>
        <begin position="119"/>
        <end position="129"/>
    </location>
</feature>
<evidence type="ECO:0000313" key="2">
    <source>
        <dbReference type="EMBL" id="KAG2563319.1"/>
    </source>
</evidence>
<proteinExistence type="predicted"/>
<evidence type="ECO:0000256" key="1">
    <source>
        <dbReference type="SAM" id="MobiDB-lite"/>
    </source>
</evidence>
<feature type="compositionally biased region" description="Low complexity" evidence="1">
    <location>
        <begin position="159"/>
        <end position="169"/>
    </location>
</feature>